<keyword evidence="1" id="KW-1185">Reference proteome</keyword>
<protein>
    <submittedName>
        <fullName evidence="2">Uncharacterized protein</fullName>
    </submittedName>
</protein>
<organism evidence="1 2">
    <name type="scientific">Ditylenchus dipsaci</name>
    <dbReference type="NCBI Taxonomy" id="166011"/>
    <lineage>
        <taxon>Eukaryota</taxon>
        <taxon>Metazoa</taxon>
        <taxon>Ecdysozoa</taxon>
        <taxon>Nematoda</taxon>
        <taxon>Chromadorea</taxon>
        <taxon>Rhabditida</taxon>
        <taxon>Tylenchina</taxon>
        <taxon>Tylenchomorpha</taxon>
        <taxon>Sphaerularioidea</taxon>
        <taxon>Anguinidae</taxon>
        <taxon>Anguininae</taxon>
        <taxon>Ditylenchus</taxon>
    </lineage>
</organism>
<dbReference type="WBParaSite" id="jg24253">
    <property type="protein sequence ID" value="jg24253"/>
    <property type="gene ID" value="jg24253"/>
</dbReference>
<dbReference type="Proteomes" id="UP000887574">
    <property type="component" value="Unplaced"/>
</dbReference>
<proteinExistence type="predicted"/>
<dbReference type="PANTHER" id="PTHR31751:SF42">
    <property type="entry name" value="PROTEIN CBG10204"/>
    <property type="match status" value="1"/>
</dbReference>
<evidence type="ECO:0000313" key="1">
    <source>
        <dbReference type="Proteomes" id="UP000887574"/>
    </source>
</evidence>
<evidence type="ECO:0000313" key="2">
    <source>
        <dbReference type="WBParaSite" id="jg24253"/>
    </source>
</evidence>
<accession>A0A915DWL2</accession>
<dbReference type="PANTHER" id="PTHR31751">
    <property type="entry name" value="SI:CH211-108C17.2-RELATED-RELATED"/>
    <property type="match status" value="1"/>
</dbReference>
<dbReference type="AlphaFoldDB" id="A0A915DWL2"/>
<name>A0A915DWL2_9BILA</name>
<reference evidence="2" key="1">
    <citation type="submission" date="2022-11" db="UniProtKB">
        <authorList>
            <consortium name="WormBaseParasite"/>
        </authorList>
    </citation>
    <scope>IDENTIFICATION</scope>
</reference>
<sequence length="320" mass="37173">MDFIVGGRFLGNIKLSDNQNRRDVPVVTEEYCQQQKELLGRISEPIDISLDGQYDSPGYSAELCAVTAVEDYTKQVLAFSVFHRSEVGGISGRMELAGVKKTLEFLNSEVGIKSVMVDKHLQVCAYLKSEEYTYHFDPWHMLKSTQKRIRNALKGLKSEEEKILLRDLGRKLIIHIYAAVESYWGMTMPNLNTIYLNEMCFERPIFLITTLMHEIKHIVADLEERKGFRSTIKYYYRVLTVHDYCHKGHFLNGLQNIEANYGVYILGNRILEGYDSAEKKKWKQQADVFRSIISGVMHRSWISCYKARIYSAKRKIWKNV</sequence>